<keyword evidence="2" id="KW-1003">Cell membrane</keyword>
<evidence type="ECO:0000256" key="3">
    <source>
        <dbReference type="ARBA" id="ARBA00022692"/>
    </source>
</evidence>
<gene>
    <name evidence="7" type="ORF">SAMN05443544_0251</name>
</gene>
<feature type="transmembrane region" description="Helical" evidence="6">
    <location>
        <begin position="357"/>
        <end position="377"/>
    </location>
</feature>
<comment type="subcellular location">
    <subcellularLocation>
        <location evidence="1">Cell membrane</location>
        <topology evidence="1">Multi-pass membrane protein</topology>
    </subcellularLocation>
</comment>
<dbReference type="OrthoDB" id="4771963at2"/>
<feature type="transmembrane region" description="Helical" evidence="6">
    <location>
        <begin position="288"/>
        <end position="309"/>
    </location>
</feature>
<dbReference type="PANTHER" id="PTHR30250:SF11">
    <property type="entry name" value="O-ANTIGEN TRANSPORTER-RELATED"/>
    <property type="match status" value="1"/>
</dbReference>
<evidence type="ECO:0008006" key="9">
    <source>
        <dbReference type="Google" id="ProtNLM"/>
    </source>
</evidence>
<dbReference type="PANTHER" id="PTHR30250">
    <property type="entry name" value="PST FAMILY PREDICTED COLANIC ACID TRANSPORTER"/>
    <property type="match status" value="1"/>
</dbReference>
<feature type="transmembrane region" description="Helical" evidence="6">
    <location>
        <begin position="215"/>
        <end position="236"/>
    </location>
</feature>
<proteinExistence type="predicted"/>
<feature type="transmembrane region" description="Helical" evidence="6">
    <location>
        <begin position="88"/>
        <end position="113"/>
    </location>
</feature>
<feature type="transmembrane region" description="Helical" evidence="6">
    <location>
        <begin position="119"/>
        <end position="141"/>
    </location>
</feature>
<evidence type="ECO:0000256" key="6">
    <source>
        <dbReference type="SAM" id="Phobius"/>
    </source>
</evidence>
<dbReference type="AlphaFoldDB" id="A0A1N6DI04"/>
<evidence type="ECO:0000313" key="8">
    <source>
        <dbReference type="Proteomes" id="UP000184699"/>
    </source>
</evidence>
<feature type="transmembrane region" description="Helical" evidence="6">
    <location>
        <begin position="43"/>
        <end position="63"/>
    </location>
</feature>
<feature type="transmembrane region" description="Helical" evidence="6">
    <location>
        <begin position="12"/>
        <end position="37"/>
    </location>
</feature>
<feature type="transmembrane region" description="Helical" evidence="6">
    <location>
        <begin position="329"/>
        <end position="350"/>
    </location>
</feature>
<dbReference type="GO" id="GO:0005886">
    <property type="term" value="C:plasma membrane"/>
    <property type="evidence" value="ECO:0007669"/>
    <property type="project" value="UniProtKB-SubCell"/>
</dbReference>
<evidence type="ECO:0000256" key="2">
    <source>
        <dbReference type="ARBA" id="ARBA00022475"/>
    </source>
</evidence>
<keyword evidence="5 6" id="KW-0472">Membrane</keyword>
<dbReference type="EMBL" id="FSRJ01000001">
    <property type="protein sequence ID" value="SIN70388.1"/>
    <property type="molecule type" value="Genomic_DNA"/>
</dbReference>
<sequence>MTSPTEGRSRGLVYILAATAIAGGFGYLIQLAAPAFLGDAETYLAFTVFWSTLYLFIAAVGGVQQEVTRATQPTDVPPQSTTLRDFTLLASAALVVVAIVVGLLLSQVAFAAAPVAMTVSFAIGLIGYLLTASLAGVFYGLSLWRPIAILTVVDATLRGVAVGLGLLFGAEPGLLAFLVAAPFGLAFAIVWIGYRAAVVGRFRLDVPARRLSLNTLGTVTAAAATGIMVTGLPLLLRSLIPTFPAETLAGLVLVITVTRAPLIIPLMALQSFLIVDFRDAGRRVWPRLVRYGALTALVTAVLAVGAWLWGPWVVDILSGGRYDVDPGVAAAVMASAGLVALLCLTGPALLSEGRHVPYLAGWVAAASVTVGALLVPIDPVARTIIALIAAPIVGLVIHSLGVRPREVVSHPVS</sequence>
<evidence type="ECO:0000313" key="7">
    <source>
        <dbReference type="EMBL" id="SIN70388.1"/>
    </source>
</evidence>
<accession>A0A1N6DI04</accession>
<keyword evidence="4 6" id="KW-1133">Transmembrane helix</keyword>
<name>A0A1N6DI04_9MICO</name>
<evidence type="ECO:0000256" key="1">
    <source>
        <dbReference type="ARBA" id="ARBA00004651"/>
    </source>
</evidence>
<feature type="transmembrane region" description="Helical" evidence="6">
    <location>
        <begin position="148"/>
        <end position="168"/>
    </location>
</feature>
<dbReference type="RefSeq" id="WP_074258571.1">
    <property type="nucleotide sequence ID" value="NZ_FSRJ01000001.1"/>
</dbReference>
<feature type="transmembrane region" description="Helical" evidence="6">
    <location>
        <begin position="248"/>
        <end position="268"/>
    </location>
</feature>
<feature type="transmembrane region" description="Helical" evidence="6">
    <location>
        <begin position="383"/>
        <end position="402"/>
    </location>
</feature>
<organism evidence="7 8">
    <name type="scientific">Agromyces cerinus subsp. cerinus</name>
    <dbReference type="NCBI Taxonomy" id="232089"/>
    <lineage>
        <taxon>Bacteria</taxon>
        <taxon>Bacillati</taxon>
        <taxon>Actinomycetota</taxon>
        <taxon>Actinomycetes</taxon>
        <taxon>Micrococcales</taxon>
        <taxon>Microbacteriaceae</taxon>
        <taxon>Agromyces</taxon>
    </lineage>
</organism>
<dbReference type="Proteomes" id="UP000184699">
    <property type="component" value="Unassembled WGS sequence"/>
</dbReference>
<protein>
    <recommendedName>
        <fullName evidence="9">Membrane protein involved in the export of O-antigen and teichoic acid</fullName>
    </recommendedName>
</protein>
<evidence type="ECO:0000256" key="5">
    <source>
        <dbReference type="ARBA" id="ARBA00023136"/>
    </source>
</evidence>
<reference evidence="8" key="1">
    <citation type="submission" date="2016-11" db="EMBL/GenBank/DDBJ databases">
        <authorList>
            <person name="Varghese N."/>
            <person name="Submissions S."/>
        </authorList>
    </citation>
    <scope>NUCLEOTIDE SEQUENCE [LARGE SCALE GENOMIC DNA]</scope>
    <source>
        <strain evidence="8">DSM 8595</strain>
    </source>
</reference>
<dbReference type="InterPro" id="IPR050833">
    <property type="entry name" value="Poly_Biosynth_Transport"/>
</dbReference>
<dbReference type="STRING" id="232089.SAMN05443544_0251"/>
<keyword evidence="3 6" id="KW-0812">Transmembrane</keyword>
<evidence type="ECO:0000256" key="4">
    <source>
        <dbReference type="ARBA" id="ARBA00022989"/>
    </source>
</evidence>
<keyword evidence="8" id="KW-1185">Reference proteome</keyword>
<feature type="transmembrane region" description="Helical" evidence="6">
    <location>
        <begin position="174"/>
        <end position="194"/>
    </location>
</feature>